<dbReference type="OrthoDB" id="1431172at2759"/>
<evidence type="ECO:0000313" key="9">
    <source>
        <dbReference type="EMBL" id="KAA8550423.1"/>
    </source>
</evidence>
<proteinExistence type="inferred from homology"/>
<evidence type="ECO:0000313" key="10">
    <source>
        <dbReference type="Proteomes" id="UP000325577"/>
    </source>
</evidence>
<evidence type="ECO:0000256" key="1">
    <source>
        <dbReference type="ARBA" id="ARBA00004141"/>
    </source>
</evidence>
<keyword evidence="4" id="KW-0611">Plant defense</keyword>
<feature type="transmembrane region" description="Helical" evidence="8">
    <location>
        <begin position="22"/>
        <end position="46"/>
    </location>
</feature>
<evidence type="ECO:0000256" key="8">
    <source>
        <dbReference type="SAM" id="Phobius"/>
    </source>
</evidence>
<dbReference type="InterPro" id="IPR004326">
    <property type="entry name" value="Mlo"/>
</dbReference>
<gene>
    <name evidence="9" type="ORF">F0562_002107</name>
</gene>
<feature type="transmembrane region" description="Helical" evidence="8">
    <location>
        <begin position="168"/>
        <end position="189"/>
    </location>
</feature>
<dbReference type="PANTHER" id="PTHR31942:SF89">
    <property type="entry name" value="MLO-LIKE PROTEIN 3"/>
    <property type="match status" value="1"/>
</dbReference>
<feature type="transmembrane region" description="Helical" evidence="8">
    <location>
        <begin position="196"/>
        <end position="216"/>
    </location>
</feature>
<evidence type="ECO:0008006" key="11">
    <source>
        <dbReference type="Google" id="ProtNLM"/>
    </source>
</evidence>
<keyword evidence="3 8" id="KW-0812">Transmembrane</keyword>
<reference evidence="9 10" key="1">
    <citation type="submission" date="2019-09" db="EMBL/GenBank/DDBJ databases">
        <title>A chromosome-level genome assembly of the Chinese tupelo Nyssa sinensis.</title>
        <authorList>
            <person name="Yang X."/>
            <person name="Kang M."/>
            <person name="Yang Y."/>
            <person name="Xiong H."/>
            <person name="Wang M."/>
            <person name="Zhang Z."/>
            <person name="Wang Z."/>
            <person name="Wu H."/>
            <person name="Ma T."/>
            <person name="Liu J."/>
            <person name="Xi Z."/>
        </authorList>
    </citation>
    <scope>NUCLEOTIDE SEQUENCE [LARGE SCALE GENOMIC DNA]</scope>
    <source>
        <strain evidence="9">J267</strain>
        <tissue evidence="9">Leaf</tissue>
    </source>
</reference>
<dbReference type="GO" id="GO:0016020">
    <property type="term" value="C:membrane"/>
    <property type="evidence" value="ECO:0007669"/>
    <property type="project" value="UniProtKB-SubCell"/>
</dbReference>
<comment type="similarity">
    <text evidence="2">Belongs to the MLO family.</text>
</comment>
<dbReference type="Proteomes" id="UP000325577">
    <property type="component" value="Linkage Group LG0"/>
</dbReference>
<evidence type="ECO:0000256" key="3">
    <source>
        <dbReference type="ARBA" id="ARBA00022692"/>
    </source>
</evidence>
<organism evidence="9 10">
    <name type="scientific">Nyssa sinensis</name>
    <dbReference type="NCBI Taxonomy" id="561372"/>
    <lineage>
        <taxon>Eukaryota</taxon>
        <taxon>Viridiplantae</taxon>
        <taxon>Streptophyta</taxon>
        <taxon>Embryophyta</taxon>
        <taxon>Tracheophyta</taxon>
        <taxon>Spermatophyta</taxon>
        <taxon>Magnoliopsida</taxon>
        <taxon>eudicotyledons</taxon>
        <taxon>Gunneridae</taxon>
        <taxon>Pentapetalae</taxon>
        <taxon>asterids</taxon>
        <taxon>Cornales</taxon>
        <taxon>Nyssaceae</taxon>
        <taxon>Nyssa</taxon>
    </lineage>
</organism>
<sequence length="222" mass="24788">MADDGGEASTSTVLSLQDTPTWALATVCFVFISVGILIEHLIHLLGRWLRKHRKTALFEAVEKLKSVLMLLGFMSLILAVTRRPISKICIPTRFANSMLPCRSVAPTKTTKALGYEHIWTDNTEEAFQDLISHHERRLATNADVTDSSDPCGSRGMTSLMSQDGMNELNYFIFVLAAMQIVYSVATMALGRAKVQVILAYAVLFYNESDWLLLLPLRFVTVM</sequence>
<evidence type="ECO:0000256" key="2">
    <source>
        <dbReference type="ARBA" id="ARBA00006574"/>
    </source>
</evidence>
<keyword evidence="7" id="KW-0568">Pathogenesis-related protein</keyword>
<comment type="subcellular location">
    <subcellularLocation>
        <location evidence="1">Membrane</location>
        <topology evidence="1">Multi-pass membrane protein</topology>
    </subcellularLocation>
</comment>
<evidence type="ECO:0000256" key="4">
    <source>
        <dbReference type="ARBA" id="ARBA00022821"/>
    </source>
</evidence>
<keyword evidence="5 8" id="KW-1133">Transmembrane helix</keyword>
<keyword evidence="6 8" id="KW-0472">Membrane</keyword>
<dbReference type="AlphaFoldDB" id="A0A5J5C4U9"/>
<dbReference type="GO" id="GO:0006952">
    <property type="term" value="P:defense response"/>
    <property type="evidence" value="ECO:0007669"/>
    <property type="project" value="UniProtKB-KW"/>
</dbReference>
<dbReference type="PANTHER" id="PTHR31942">
    <property type="entry name" value="MLO-LIKE PROTEIN 1"/>
    <property type="match status" value="1"/>
</dbReference>
<evidence type="ECO:0000256" key="6">
    <source>
        <dbReference type="ARBA" id="ARBA00023136"/>
    </source>
</evidence>
<protein>
    <recommendedName>
        <fullName evidence="11">MLO-like protein</fullName>
    </recommendedName>
</protein>
<dbReference type="EMBL" id="CM018031">
    <property type="protein sequence ID" value="KAA8550423.1"/>
    <property type="molecule type" value="Genomic_DNA"/>
</dbReference>
<keyword evidence="10" id="KW-1185">Reference proteome</keyword>
<evidence type="ECO:0000256" key="7">
    <source>
        <dbReference type="ARBA" id="ARBA00023265"/>
    </source>
</evidence>
<name>A0A5J5C4U9_9ASTE</name>
<evidence type="ECO:0000256" key="5">
    <source>
        <dbReference type="ARBA" id="ARBA00022989"/>
    </source>
</evidence>
<dbReference type="Pfam" id="PF03094">
    <property type="entry name" value="Mlo"/>
    <property type="match status" value="1"/>
</dbReference>
<accession>A0A5J5C4U9</accession>